<sequence length="119" mass="13300">MKISGKQQPLVTVFLLTLVSIAYCSLLVSEAKSQTPKLLSQNEYPQDFTEVYQASCKINAVTKGLSTEQAETLCDCTLNQFQSKYTLEKFQKLMNKAAKEEAPEELIEVGEICAEELIN</sequence>
<protein>
    <submittedName>
        <fullName evidence="1">Uncharacterized protein</fullName>
    </submittedName>
</protein>
<name>A0A3N6R828_9CYAN</name>
<comment type="caution">
    <text evidence="1">The sequence shown here is derived from an EMBL/GenBank/DDBJ whole genome shotgun (WGS) entry which is preliminary data.</text>
</comment>
<evidence type="ECO:0000313" key="1">
    <source>
        <dbReference type="EMBL" id="RQH28506.1"/>
    </source>
</evidence>
<proteinExistence type="predicted"/>
<dbReference type="Proteomes" id="UP000269154">
    <property type="component" value="Unassembled WGS sequence"/>
</dbReference>
<evidence type="ECO:0000313" key="2">
    <source>
        <dbReference type="Proteomes" id="UP000269154"/>
    </source>
</evidence>
<organism evidence="1 2">
    <name type="scientific">Okeania hirsuta</name>
    <dbReference type="NCBI Taxonomy" id="1458930"/>
    <lineage>
        <taxon>Bacteria</taxon>
        <taxon>Bacillati</taxon>
        <taxon>Cyanobacteriota</taxon>
        <taxon>Cyanophyceae</taxon>
        <taxon>Oscillatoriophycideae</taxon>
        <taxon>Oscillatoriales</taxon>
        <taxon>Microcoleaceae</taxon>
        <taxon>Okeania</taxon>
    </lineage>
</organism>
<dbReference type="EMBL" id="RCBY01000207">
    <property type="protein sequence ID" value="RQH28506.1"/>
    <property type="molecule type" value="Genomic_DNA"/>
</dbReference>
<dbReference type="RefSeq" id="WP_124147054.1">
    <property type="nucleotide sequence ID" value="NZ_CAWOKI010000219.1"/>
</dbReference>
<dbReference type="AlphaFoldDB" id="A0A3N6R828"/>
<gene>
    <name evidence="1" type="ORF">D5R40_25470</name>
</gene>
<reference evidence="1 2" key="1">
    <citation type="journal article" date="2018" name="ACS Chem. Biol.">
        <title>Ketoreductase domain dysfunction expands chemodiversity: malyngamide biosynthesis in the cyanobacterium Okeania hirsuta.</title>
        <authorList>
            <person name="Moss N.A."/>
            <person name="Leao T."/>
            <person name="Rankin M."/>
            <person name="McCullough T.M."/>
            <person name="Qu P."/>
            <person name="Korobeynikov A."/>
            <person name="Smith J.L."/>
            <person name="Gerwick L."/>
            <person name="Gerwick W.H."/>
        </authorList>
    </citation>
    <scope>NUCLEOTIDE SEQUENCE [LARGE SCALE GENOMIC DNA]</scope>
    <source>
        <strain evidence="1 2">PAB10Feb10-1</strain>
    </source>
</reference>
<keyword evidence="2" id="KW-1185">Reference proteome</keyword>
<dbReference type="OrthoDB" id="426647at2"/>
<accession>A0A3N6R828</accession>